<dbReference type="SUPFAM" id="SSF51556">
    <property type="entry name" value="Metallo-dependent hydrolases"/>
    <property type="match status" value="1"/>
</dbReference>
<feature type="domain" description="Amidohydrolase-related" evidence="2">
    <location>
        <begin position="83"/>
        <end position="419"/>
    </location>
</feature>
<protein>
    <recommendedName>
        <fullName evidence="2">Amidohydrolase-related domain-containing protein</fullName>
    </recommendedName>
</protein>
<sequence>MLTRYKLVIFGLITCIAGCHTTTNAFDPESRSFTLKNVNIVDVKAGAILPGQNVCVVDSIITQVSKNSCPRNDLTEIDGKGGYLTPGLIDMHVHTFEKEGLMFTLSHGVTHVRLMNGVSAQLKWRDDAEAGTMLSSTATVSSPIISGYEGAVLHHGLSSAEDARKAVTKYHAQGYDLIKAYNNLNPQAFLALMEESRKLGIPVAKDGPDVPTSFDIADFNDVQSFEHVENIFYVALDRKMNIENLAPFIEKAKATGVPITPTVNIFDQLTRLSVEKEAFVNQLPQHYISSIVKMEDKRNQVKRWLETTEQNANYNQQVFNFLLVMTKALHDADIPLLIGTDSGNLLSPHGLATHNEMRLFSDAGIDSFSILKAATYNAAKALNLEKQIGQIKERFYADFILSDHDPTKDLQQLKMPKAVAKRGVWLNQGDLEQLRSKAKDSKSLWSELRVYSEMLTR</sequence>
<dbReference type="AlphaFoldDB" id="A0A1E8FG95"/>
<dbReference type="RefSeq" id="WP_070175847.1">
    <property type="nucleotide sequence ID" value="NZ_BMJR01000001.1"/>
</dbReference>
<proteinExistence type="predicted"/>
<accession>A0A1E8FG95</accession>
<dbReference type="SUPFAM" id="SSF51338">
    <property type="entry name" value="Composite domain of metallo-dependent hydrolases"/>
    <property type="match status" value="1"/>
</dbReference>
<dbReference type="Proteomes" id="UP000176037">
    <property type="component" value="Unassembled WGS sequence"/>
</dbReference>
<dbReference type="InterPro" id="IPR006680">
    <property type="entry name" value="Amidohydro-rel"/>
</dbReference>
<dbReference type="OrthoDB" id="6190564at2"/>
<dbReference type="Gene3D" id="3.30.110.90">
    <property type="entry name" value="Amidohydrolase"/>
    <property type="match status" value="1"/>
</dbReference>
<dbReference type="STRING" id="1856405.BFC17_15295"/>
<organism evidence="3 4">
    <name type="scientific">Alteromonas lipolytica</name>
    <dbReference type="NCBI Taxonomy" id="1856405"/>
    <lineage>
        <taxon>Bacteria</taxon>
        <taxon>Pseudomonadati</taxon>
        <taxon>Pseudomonadota</taxon>
        <taxon>Gammaproteobacteria</taxon>
        <taxon>Alteromonadales</taxon>
        <taxon>Alteromonadaceae</taxon>
        <taxon>Alteromonas/Salinimonas group</taxon>
        <taxon>Alteromonas</taxon>
    </lineage>
</organism>
<keyword evidence="1" id="KW-0732">Signal</keyword>
<keyword evidence="4" id="KW-1185">Reference proteome</keyword>
<dbReference type="Gene3D" id="1.20.58.520">
    <property type="entry name" value="Amidohydrolase"/>
    <property type="match status" value="1"/>
</dbReference>
<dbReference type="InterPro" id="IPR051781">
    <property type="entry name" value="Metallo-dep_Hydrolase"/>
</dbReference>
<evidence type="ECO:0000313" key="3">
    <source>
        <dbReference type="EMBL" id="OFI34929.1"/>
    </source>
</evidence>
<feature type="chain" id="PRO_5009214182" description="Amidohydrolase-related domain-containing protein" evidence="1">
    <location>
        <begin position="26"/>
        <end position="457"/>
    </location>
</feature>
<evidence type="ECO:0000313" key="4">
    <source>
        <dbReference type="Proteomes" id="UP000176037"/>
    </source>
</evidence>
<dbReference type="InterPro" id="IPR032466">
    <property type="entry name" value="Metal_Hydrolase"/>
</dbReference>
<dbReference type="InterPro" id="IPR011059">
    <property type="entry name" value="Metal-dep_hydrolase_composite"/>
</dbReference>
<feature type="signal peptide" evidence="1">
    <location>
        <begin position="1"/>
        <end position="25"/>
    </location>
</feature>
<dbReference type="Gene3D" id="2.30.40.10">
    <property type="entry name" value="Urease, subunit C, domain 1"/>
    <property type="match status" value="1"/>
</dbReference>
<gene>
    <name evidence="3" type="ORF">BFC17_15295</name>
</gene>
<comment type="caution">
    <text evidence="3">The sequence shown here is derived from an EMBL/GenBank/DDBJ whole genome shotgun (WGS) entry which is preliminary data.</text>
</comment>
<name>A0A1E8FG95_9ALTE</name>
<dbReference type="Pfam" id="PF01979">
    <property type="entry name" value="Amidohydro_1"/>
    <property type="match status" value="1"/>
</dbReference>
<dbReference type="EMBL" id="MJIC01000010">
    <property type="protein sequence ID" value="OFI34929.1"/>
    <property type="molecule type" value="Genomic_DNA"/>
</dbReference>
<dbReference type="PANTHER" id="PTHR43135:SF3">
    <property type="entry name" value="ALPHA-D-RIBOSE 1-METHYLPHOSPHONATE 5-TRIPHOSPHATE DIPHOSPHATASE"/>
    <property type="match status" value="1"/>
</dbReference>
<evidence type="ECO:0000259" key="2">
    <source>
        <dbReference type="Pfam" id="PF01979"/>
    </source>
</evidence>
<evidence type="ECO:0000256" key="1">
    <source>
        <dbReference type="SAM" id="SignalP"/>
    </source>
</evidence>
<dbReference type="PANTHER" id="PTHR43135">
    <property type="entry name" value="ALPHA-D-RIBOSE 1-METHYLPHOSPHONATE 5-TRIPHOSPHATE DIPHOSPHATASE"/>
    <property type="match status" value="1"/>
</dbReference>
<dbReference type="GO" id="GO:0016810">
    <property type="term" value="F:hydrolase activity, acting on carbon-nitrogen (but not peptide) bonds"/>
    <property type="evidence" value="ECO:0007669"/>
    <property type="project" value="InterPro"/>
</dbReference>
<dbReference type="Gene3D" id="3.40.50.10910">
    <property type="entry name" value="Amidohydrolase"/>
    <property type="match status" value="1"/>
</dbReference>
<reference evidence="3 4" key="1">
    <citation type="submission" date="2016-09" db="EMBL/GenBank/DDBJ databases">
        <title>Alteromonas lipolytica, a new species isolated from sea water.</title>
        <authorList>
            <person name="Wu Y.-H."/>
            <person name="Cheng H."/>
            <person name="Xu X.-W."/>
        </authorList>
    </citation>
    <scope>NUCLEOTIDE SEQUENCE [LARGE SCALE GENOMIC DNA]</scope>
    <source>
        <strain evidence="3 4">JW12</strain>
    </source>
</reference>